<sequence>MHQKEDKILVEKMRRIHKESYKTYGIRRIKAKLNKESISCGKNRIARLMRENGIFSRLRRKYKATTHSNHRLPIAPNLIDQDFTADRPNKKWVGDITYIPTDEGFLYFSGIEDLFQRKLVGWSLGSRITKELTLKALEQAVGRENPGDGLIFHSDRGSQYAAYAFQEILCKYCIRQSMSRKGNCYDNACMESFFSTLKKILSMVEDLRPAK</sequence>
<dbReference type="GO" id="GO:0015074">
    <property type="term" value="P:DNA integration"/>
    <property type="evidence" value="ECO:0007669"/>
    <property type="project" value="InterPro"/>
</dbReference>
<dbReference type="Pfam" id="PF00665">
    <property type="entry name" value="rve"/>
    <property type="match status" value="1"/>
</dbReference>
<dbReference type="InterPro" id="IPR012337">
    <property type="entry name" value="RNaseH-like_sf"/>
</dbReference>
<proteinExistence type="predicted"/>
<protein>
    <recommendedName>
        <fullName evidence="1">Integrase catalytic domain-containing protein</fullName>
    </recommendedName>
</protein>
<organism evidence="2">
    <name type="scientific">marine sediment metagenome</name>
    <dbReference type="NCBI Taxonomy" id="412755"/>
    <lineage>
        <taxon>unclassified sequences</taxon>
        <taxon>metagenomes</taxon>
        <taxon>ecological metagenomes</taxon>
    </lineage>
</organism>
<dbReference type="PANTHER" id="PTHR46889:SF4">
    <property type="entry name" value="TRANSPOSASE INSO FOR INSERTION SEQUENCE ELEMENT IS911B-RELATED"/>
    <property type="match status" value="1"/>
</dbReference>
<name>X1SAF1_9ZZZZ</name>
<dbReference type="InterPro" id="IPR001584">
    <property type="entry name" value="Integrase_cat-core"/>
</dbReference>
<accession>X1SAF1</accession>
<feature type="non-terminal residue" evidence="2">
    <location>
        <position position="211"/>
    </location>
</feature>
<comment type="caution">
    <text evidence="2">The sequence shown here is derived from an EMBL/GenBank/DDBJ whole genome shotgun (WGS) entry which is preliminary data.</text>
</comment>
<dbReference type="PANTHER" id="PTHR46889">
    <property type="entry name" value="TRANSPOSASE INSF FOR INSERTION SEQUENCE IS3B-RELATED"/>
    <property type="match status" value="1"/>
</dbReference>
<dbReference type="GO" id="GO:0003676">
    <property type="term" value="F:nucleic acid binding"/>
    <property type="evidence" value="ECO:0007669"/>
    <property type="project" value="InterPro"/>
</dbReference>
<dbReference type="NCBIfam" id="NF033516">
    <property type="entry name" value="transpos_IS3"/>
    <property type="match status" value="1"/>
</dbReference>
<feature type="domain" description="Integrase catalytic" evidence="1">
    <location>
        <begin position="84"/>
        <end position="211"/>
    </location>
</feature>
<dbReference type="InterPro" id="IPR036397">
    <property type="entry name" value="RNaseH_sf"/>
</dbReference>
<evidence type="ECO:0000259" key="1">
    <source>
        <dbReference type="PROSITE" id="PS50994"/>
    </source>
</evidence>
<reference evidence="2" key="1">
    <citation type="journal article" date="2014" name="Front. Microbiol.">
        <title>High frequency of phylogenetically diverse reductive dehalogenase-homologous genes in deep subseafloor sedimentary metagenomes.</title>
        <authorList>
            <person name="Kawai M."/>
            <person name="Futagami T."/>
            <person name="Toyoda A."/>
            <person name="Takaki Y."/>
            <person name="Nishi S."/>
            <person name="Hori S."/>
            <person name="Arai W."/>
            <person name="Tsubouchi T."/>
            <person name="Morono Y."/>
            <person name="Uchiyama I."/>
            <person name="Ito T."/>
            <person name="Fujiyama A."/>
            <person name="Inagaki F."/>
            <person name="Takami H."/>
        </authorList>
    </citation>
    <scope>NUCLEOTIDE SEQUENCE</scope>
    <source>
        <strain evidence="2">Expedition CK06-06</strain>
    </source>
</reference>
<dbReference type="InterPro" id="IPR048020">
    <property type="entry name" value="Transpos_IS3"/>
</dbReference>
<dbReference type="Pfam" id="PF13276">
    <property type="entry name" value="HTH_21"/>
    <property type="match status" value="1"/>
</dbReference>
<dbReference type="InterPro" id="IPR025948">
    <property type="entry name" value="HTH-like_dom"/>
</dbReference>
<dbReference type="Gene3D" id="3.30.420.10">
    <property type="entry name" value="Ribonuclease H-like superfamily/Ribonuclease H"/>
    <property type="match status" value="1"/>
</dbReference>
<dbReference type="EMBL" id="BARW01004595">
    <property type="protein sequence ID" value="GAI64764.1"/>
    <property type="molecule type" value="Genomic_DNA"/>
</dbReference>
<dbReference type="PROSITE" id="PS50994">
    <property type="entry name" value="INTEGRASE"/>
    <property type="match status" value="1"/>
</dbReference>
<dbReference type="AlphaFoldDB" id="X1SAF1"/>
<dbReference type="SUPFAM" id="SSF53098">
    <property type="entry name" value="Ribonuclease H-like"/>
    <property type="match status" value="1"/>
</dbReference>
<evidence type="ECO:0000313" key="2">
    <source>
        <dbReference type="EMBL" id="GAI64764.1"/>
    </source>
</evidence>
<dbReference type="InterPro" id="IPR050900">
    <property type="entry name" value="Transposase_IS3/IS150/IS904"/>
</dbReference>
<gene>
    <name evidence="2" type="ORF">S12H4_10644</name>
</gene>